<dbReference type="InterPro" id="IPR003593">
    <property type="entry name" value="AAA+_ATPase"/>
</dbReference>
<protein>
    <submittedName>
        <fullName evidence="7">ABC transporter ATP-binding protein</fullName>
    </submittedName>
</protein>
<evidence type="ECO:0000313" key="7">
    <source>
        <dbReference type="EMBL" id="RUQ66795.1"/>
    </source>
</evidence>
<gene>
    <name evidence="7" type="ORF">EJ913_21655</name>
</gene>
<dbReference type="CDD" id="cd03224">
    <property type="entry name" value="ABC_TM1139_LivF_branched"/>
    <property type="match status" value="1"/>
</dbReference>
<dbReference type="EMBL" id="RZIJ01000019">
    <property type="protein sequence ID" value="RUQ66795.1"/>
    <property type="molecule type" value="Genomic_DNA"/>
</dbReference>
<dbReference type="PROSITE" id="PS50893">
    <property type="entry name" value="ABC_TRANSPORTER_2"/>
    <property type="match status" value="1"/>
</dbReference>
<keyword evidence="4 7" id="KW-0067">ATP-binding</keyword>
<dbReference type="InterPro" id="IPR017871">
    <property type="entry name" value="ABC_transporter-like_CS"/>
</dbReference>
<dbReference type="GO" id="GO:0015807">
    <property type="term" value="P:L-amino acid transport"/>
    <property type="evidence" value="ECO:0007669"/>
    <property type="project" value="TreeGrafter"/>
</dbReference>
<keyword evidence="2" id="KW-0813">Transport</keyword>
<keyword evidence="5" id="KW-0029">Amino-acid transport</keyword>
<keyword evidence="3" id="KW-0547">Nucleotide-binding</keyword>
<proteinExistence type="inferred from homology"/>
<evidence type="ECO:0000313" key="8">
    <source>
        <dbReference type="Proteomes" id="UP000280346"/>
    </source>
</evidence>
<comment type="caution">
    <text evidence="7">The sequence shown here is derived from an EMBL/GenBank/DDBJ whole genome shotgun (WGS) entry which is preliminary data.</text>
</comment>
<keyword evidence="8" id="KW-1185">Reference proteome</keyword>
<dbReference type="Gene3D" id="3.40.50.300">
    <property type="entry name" value="P-loop containing nucleotide triphosphate hydrolases"/>
    <property type="match status" value="1"/>
</dbReference>
<comment type="similarity">
    <text evidence="1">Belongs to the ABC transporter superfamily.</text>
</comment>
<dbReference type="Proteomes" id="UP000280346">
    <property type="component" value="Unassembled WGS sequence"/>
</dbReference>
<reference evidence="7 8" key="1">
    <citation type="submission" date="2018-12" db="EMBL/GenBank/DDBJ databases">
        <authorList>
            <person name="Yang Y."/>
        </authorList>
    </citation>
    <scope>NUCLEOTIDE SEQUENCE [LARGE SCALE GENOMIC DNA]</scope>
    <source>
        <strain evidence="7 8">GSF71</strain>
    </source>
</reference>
<feature type="domain" description="ABC transporter" evidence="6">
    <location>
        <begin position="3"/>
        <end position="235"/>
    </location>
</feature>
<dbReference type="RefSeq" id="WP_127001767.1">
    <property type="nucleotide sequence ID" value="NZ_CP173193.1"/>
</dbReference>
<sequence length="250" mass="26007">MRLEIEGLSVRYGAVQALEDVSLVVPSGTTTAIIGANGAGKSTFLKAVAGLVPPQGGRILVEGRDLAALTVEARHALGVVLCPEGRRLFPDLTVHENLLAGALRRKGRAAVAADIAAVYDRFPRLDERRGSLARNLSGGEQQMAAIGRALVGRPRLLLLDEPSLGLAPGMVRVMADAIRAIAAAGVTLLLVEQNARLALTLAATGHVLEAGRRVLSGDAAALIDDPRVRDAYLGGAETASPASPEPARSW</sequence>
<dbReference type="SUPFAM" id="SSF52540">
    <property type="entry name" value="P-loop containing nucleoside triphosphate hydrolases"/>
    <property type="match status" value="1"/>
</dbReference>
<organism evidence="7 8">
    <name type="scientific">Azospirillum doebereinerae</name>
    <dbReference type="NCBI Taxonomy" id="92933"/>
    <lineage>
        <taxon>Bacteria</taxon>
        <taxon>Pseudomonadati</taxon>
        <taxon>Pseudomonadota</taxon>
        <taxon>Alphaproteobacteria</taxon>
        <taxon>Rhodospirillales</taxon>
        <taxon>Azospirillaceae</taxon>
        <taxon>Azospirillum</taxon>
    </lineage>
</organism>
<dbReference type="AlphaFoldDB" id="A0A3S0XKF1"/>
<dbReference type="Pfam" id="PF00005">
    <property type="entry name" value="ABC_tran"/>
    <property type="match status" value="1"/>
</dbReference>
<dbReference type="SMART" id="SM00382">
    <property type="entry name" value="AAA"/>
    <property type="match status" value="1"/>
</dbReference>
<dbReference type="GO" id="GO:0015658">
    <property type="term" value="F:branched-chain amino acid transmembrane transporter activity"/>
    <property type="evidence" value="ECO:0007669"/>
    <property type="project" value="TreeGrafter"/>
</dbReference>
<dbReference type="PROSITE" id="PS00211">
    <property type="entry name" value="ABC_TRANSPORTER_1"/>
    <property type="match status" value="1"/>
</dbReference>
<dbReference type="OrthoDB" id="9776369at2"/>
<evidence type="ECO:0000256" key="3">
    <source>
        <dbReference type="ARBA" id="ARBA00022741"/>
    </source>
</evidence>
<evidence type="ECO:0000256" key="4">
    <source>
        <dbReference type="ARBA" id="ARBA00022840"/>
    </source>
</evidence>
<dbReference type="PANTHER" id="PTHR43820:SF4">
    <property type="entry name" value="HIGH-AFFINITY BRANCHED-CHAIN AMINO ACID TRANSPORT ATP-BINDING PROTEIN LIVF"/>
    <property type="match status" value="1"/>
</dbReference>
<accession>A0A3S0XKF1</accession>
<dbReference type="GO" id="GO:0005524">
    <property type="term" value="F:ATP binding"/>
    <property type="evidence" value="ECO:0007669"/>
    <property type="project" value="UniProtKB-KW"/>
</dbReference>
<evidence type="ECO:0000256" key="1">
    <source>
        <dbReference type="ARBA" id="ARBA00005417"/>
    </source>
</evidence>
<dbReference type="InterPro" id="IPR027417">
    <property type="entry name" value="P-loop_NTPase"/>
</dbReference>
<evidence type="ECO:0000256" key="5">
    <source>
        <dbReference type="ARBA" id="ARBA00022970"/>
    </source>
</evidence>
<name>A0A3S0XKF1_9PROT</name>
<dbReference type="PANTHER" id="PTHR43820">
    <property type="entry name" value="HIGH-AFFINITY BRANCHED-CHAIN AMINO ACID TRANSPORT ATP-BINDING PROTEIN LIVF"/>
    <property type="match status" value="1"/>
</dbReference>
<dbReference type="InterPro" id="IPR052156">
    <property type="entry name" value="BCAA_Transport_ATP-bd_LivF"/>
</dbReference>
<dbReference type="GO" id="GO:0016887">
    <property type="term" value="F:ATP hydrolysis activity"/>
    <property type="evidence" value="ECO:0007669"/>
    <property type="project" value="InterPro"/>
</dbReference>
<dbReference type="InterPro" id="IPR003439">
    <property type="entry name" value="ABC_transporter-like_ATP-bd"/>
</dbReference>
<evidence type="ECO:0000259" key="6">
    <source>
        <dbReference type="PROSITE" id="PS50893"/>
    </source>
</evidence>
<evidence type="ECO:0000256" key="2">
    <source>
        <dbReference type="ARBA" id="ARBA00022448"/>
    </source>
</evidence>